<feature type="transmembrane region" description="Helical" evidence="1">
    <location>
        <begin position="207"/>
        <end position="229"/>
    </location>
</feature>
<dbReference type="EMBL" id="CU928158">
    <property type="protein sequence ID" value="CAQ91756.1"/>
    <property type="molecule type" value="Genomic_DNA"/>
</dbReference>
<dbReference type="InterPro" id="IPR010295">
    <property type="entry name" value="DUF898"/>
</dbReference>
<feature type="transmembrane region" description="Helical" evidence="1">
    <location>
        <begin position="256"/>
        <end position="280"/>
    </location>
</feature>
<feature type="transmembrane region" description="Helical" evidence="1">
    <location>
        <begin position="7"/>
        <end position="25"/>
    </location>
</feature>
<dbReference type="Pfam" id="PF05987">
    <property type="entry name" value="DUF898"/>
    <property type="match status" value="1"/>
</dbReference>
<gene>
    <name evidence="2" type="ordered locus">EFER_4338</name>
</gene>
<dbReference type="AlphaFoldDB" id="B7LMS8"/>
<dbReference type="Proteomes" id="UP000000745">
    <property type="component" value="Chromosome"/>
</dbReference>
<name>B7LMS8_ESCF3</name>
<accession>B7LMS8</accession>
<feature type="transmembrane region" description="Helical" evidence="1">
    <location>
        <begin position="101"/>
        <end position="124"/>
    </location>
</feature>
<sequence>MDCDNRYFWGIVFGQGIVFLFRLSINLKDTNIMSDVIHHKDKLRHPFTFHGEGASYFIICLVNLFLSVITLGIYAPWAMVRCRRYIYENTELHGVRFNYHATGGALIISWILMTLLYLLVAFIASVSSEIVSVVIFIMLLMVIPFFIVKSLQYQAIMTSLNNVRFAFRGSMGEGWRVIAGLPIVLIIAQFIVLMIFAFLPANSLEGLIFKLGTIIVLSMLMGAVMNGVLYSRWMQFIGNNASFGIHRFNSEANRMFCVKAFLIAICIMIPFAAVMFYIMSSSMFGLIFSRSLSSGISSDAVMGILTGYFVYLLGALVAAAYIWMSMRNHFMNTLSLADGKIRFQSTISFHAMVLQFMAVFFVSLITLGLAYPWMKMRYLRFMANNSFVIGDLDEITLADHDDQVDTGAFAVIARGALPVTPFI</sequence>
<keyword evidence="1" id="KW-0812">Transmembrane</keyword>
<reference evidence="3" key="1">
    <citation type="journal article" date="2009" name="PLoS Genet.">
        <title>Organised genome dynamics in the Escherichia coli species results in highly diverse adaptive paths.</title>
        <authorList>
            <person name="Touchon M."/>
            <person name="Hoede C."/>
            <person name="Tenaillon O."/>
            <person name="Barbe V."/>
            <person name="Baeriswyl S."/>
            <person name="Bidet P."/>
            <person name="Bingen E."/>
            <person name="Bonacorsi S."/>
            <person name="Bouchier C."/>
            <person name="Bouvet O."/>
            <person name="Calteau A."/>
            <person name="Chiapello H."/>
            <person name="Clermont O."/>
            <person name="Cruveiller S."/>
            <person name="Danchin A."/>
            <person name="Diard M."/>
            <person name="Dossat C."/>
            <person name="Karoui M.E."/>
            <person name="Frapy E."/>
            <person name="Garry L."/>
            <person name="Ghigo J.M."/>
            <person name="Gilles A.M."/>
            <person name="Johnson J."/>
            <person name="Le Bouguenec C."/>
            <person name="Lescat M."/>
            <person name="Mangenot S."/>
            <person name="Martinez-Jehanne V."/>
            <person name="Matic I."/>
            <person name="Nassif X."/>
            <person name="Oztas S."/>
            <person name="Petit M.A."/>
            <person name="Pichon C."/>
            <person name="Rouy Z."/>
            <person name="Ruf C.S."/>
            <person name="Schneider D."/>
            <person name="Tourret J."/>
            <person name="Vacherie B."/>
            <person name="Vallenet D."/>
            <person name="Medigue C."/>
            <person name="Rocha E.P.C."/>
            <person name="Denamur E."/>
        </authorList>
    </citation>
    <scope>NUCLEOTIDE SEQUENCE [LARGE SCALE GENOMIC DNA]</scope>
    <source>
        <strain evidence="3">ATCC 35469 / DSM 13698 / BCRC 15582 / CCUG 18766 / IAM 14443 / JCM 21226 / LMG 7866 / NBRC 102419 / NCTC 12128 / CDC 0568-73</strain>
    </source>
</reference>
<keyword evidence="1" id="KW-1133">Transmembrane helix</keyword>
<keyword evidence="1" id="KW-0472">Membrane</keyword>
<dbReference type="KEGG" id="efe:EFER_4338"/>
<protein>
    <recommendedName>
        <fullName evidence="4">DUF898 family protein</fullName>
    </recommendedName>
</protein>
<feature type="transmembrane region" description="Helical" evidence="1">
    <location>
        <begin position="347"/>
        <end position="374"/>
    </location>
</feature>
<evidence type="ECO:0000313" key="3">
    <source>
        <dbReference type="Proteomes" id="UP000000745"/>
    </source>
</evidence>
<evidence type="ECO:0000313" key="2">
    <source>
        <dbReference type="EMBL" id="CAQ91756.1"/>
    </source>
</evidence>
<evidence type="ECO:0000256" key="1">
    <source>
        <dbReference type="SAM" id="Phobius"/>
    </source>
</evidence>
<proteinExistence type="predicted"/>
<feature type="transmembrane region" description="Helical" evidence="1">
    <location>
        <begin position="300"/>
        <end position="326"/>
    </location>
</feature>
<organism evidence="2 3">
    <name type="scientific">Escherichia fergusonii (strain ATCC 35469 / DSM 13698 / CCUG 18766 / IAM 14443 / JCM 21226 / LMG 7866 / NBRC 102419 / NCTC 12128 / CDC 0568-73)</name>
    <dbReference type="NCBI Taxonomy" id="585054"/>
    <lineage>
        <taxon>Bacteria</taxon>
        <taxon>Pseudomonadati</taxon>
        <taxon>Pseudomonadota</taxon>
        <taxon>Gammaproteobacteria</taxon>
        <taxon>Enterobacterales</taxon>
        <taxon>Enterobacteriaceae</taxon>
        <taxon>Escherichia</taxon>
    </lineage>
</organism>
<evidence type="ECO:0008006" key="4">
    <source>
        <dbReference type="Google" id="ProtNLM"/>
    </source>
</evidence>
<feature type="transmembrane region" description="Helical" evidence="1">
    <location>
        <begin position="177"/>
        <end position="201"/>
    </location>
</feature>
<dbReference type="HOGENOM" id="CLU_049287_2_0_6"/>
<feature type="transmembrane region" description="Helical" evidence="1">
    <location>
        <begin position="130"/>
        <end position="148"/>
    </location>
</feature>
<feature type="transmembrane region" description="Helical" evidence="1">
    <location>
        <begin position="56"/>
        <end position="80"/>
    </location>
</feature>
<keyword evidence="3" id="KW-1185">Reference proteome</keyword>